<dbReference type="GO" id="GO:0009035">
    <property type="term" value="F:type I site-specific deoxyribonuclease activity"/>
    <property type="evidence" value="ECO:0007669"/>
    <property type="project" value="UniProtKB-EC"/>
</dbReference>
<feature type="domain" description="Helicase ATP-binding" evidence="2">
    <location>
        <begin position="355"/>
        <end position="514"/>
    </location>
</feature>
<dbReference type="AlphaFoldDB" id="A0A1U7NGK0"/>
<sequence>MTNFDYLLPIKEFAPFVKPAREAELVYPYSKVSSMFNIRKSIELTLKSLCAMENISAGDNPKLIDLLKHYQIRDLMPFQLLKSLDLIRKAGNAIVHENKEPSETAVKISLRTLFELLDWMAYNYEPPGSNIYQEGRQYNPELLNPKEKLQKIELPADKPITKEENAKQLELIKQLKEQLSAANQQLNNLKKPPYVEPIPEAETRKLYIDLMLENAGWVKGKNWLEEVEVYGMPTKSGKGKIDYVLYGDDGIPLAIIEAKKTTVDLYEGSQQAKLYADQLAKKYKRRPVIFLSNGIRSSIIDNDYPERRIADFYSKTDLEKYFNLRKLKQPLFPVHSDDKIAGRYYQKAAIQAICSVLDKKKRKALLVMATGSGKTRTAAALIDYLIKKGWVTNVLFLADRTMLVKQAKKAITDNLPNVSVTNLCDNKKEPDARVVCSTYQTMIGLIDTYSDENGRVFTPGHFDLIICDEVHRSIYNKFKDIFTYFDTPIIGLTATPKEDIDHNTFELFDVEQGDPTYAYTLEQGVKDHYLVDYETVETGTKFINEGITYDDLTEEEKEDYEDQFEDEEGKLPYHISASEMNKTLFNKDTIRKVLGILMQEGLKVDYGNKIGKTIIFARNHKHAQMILDVFKSEYPELGDDFAQIIDNYCYDVMHLKEQFENPNKLPQIAISVDMMDTGVDVPSILNLVFFKKVMSKAKFWQMIGRGTRTCPGLIDGKDKKVFRIFDFMGNFEFFRENKNPIEARGAIPIQGAIFKTMFEMVYKLQEPEYQTPELQKYREHLVDIMSRQIKNLNRSAFNVVQHLELVDRYSNPEGYKNLKKADINKITKELIQLIQSSSDHITATRFDSLLYGIELAGLYGKKSKAAFQDLQYKASQLQSSLMDIPEVKAQEKLINHLVETENFDQYEIDDLENIRNSLRSLMKYINPEKITLYETDYKDLLLDPKITQRDIQSIELKSYKQRAETYIREHQDAEAIRKLKNNEELTEKDIKQLEGIMWDELGTKADYEAEFASRPLGEFVRSITGLNPVAAKEAFAKYIDEASLDEDQINFLNQVIDYITYNGTLKKQVLMQSPFSDFGGVMLFSNDQKKLESITKGIEDINRKALFN</sequence>
<feature type="coiled-coil region" evidence="1">
    <location>
        <begin position="956"/>
        <end position="996"/>
    </location>
</feature>
<dbReference type="InterPro" id="IPR007409">
    <property type="entry name" value="Restrct_endonuc_type1_HsdR_N"/>
</dbReference>
<protein>
    <recommendedName>
        <fullName evidence="2">Helicase ATP-binding domain-containing protein</fullName>
    </recommendedName>
</protein>
<evidence type="ECO:0000313" key="4">
    <source>
        <dbReference type="Proteomes" id="UP000186341"/>
    </source>
</evidence>
<reference evidence="3 4" key="1">
    <citation type="submission" date="2016-11" db="EMBL/GenBank/DDBJ databases">
        <title>Description of two novel members of the family Erysipelotrichaceae: Ileibacterium lipovorans gen. nov., sp. nov. and Dubosiella newyorkensis, gen. nov., sp. nov.</title>
        <authorList>
            <person name="Cox L.M."/>
            <person name="Sohn J."/>
            <person name="Tyrrell K.L."/>
            <person name="Citron D.M."/>
            <person name="Lawson P.A."/>
            <person name="Patel N.B."/>
            <person name="Iizumi T."/>
            <person name="Perez-Perez G.I."/>
            <person name="Goldstein E.J."/>
            <person name="Blaser M.J."/>
        </authorList>
    </citation>
    <scope>NUCLEOTIDE SEQUENCE [LARGE SCALE GENOMIC DNA]</scope>
    <source>
        <strain evidence="3 4">NYU-BL-A3</strain>
    </source>
</reference>
<dbReference type="PANTHER" id="PTHR47396:SF1">
    <property type="entry name" value="ATP-DEPENDENT HELICASE IRC3-RELATED"/>
    <property type="match status" value="1"/>
</dbReference>
<comment type="caution">
    <text evidence="3">The sequence shown here is derived from an EMBL/GenBank/DDBJ whole genome shotgun (WGS) entry which is preliminary data.</text>
</comment>
<dbReference type="CDD" id="cd18032">
    <property type="entry name" value="DEXHc_RE_I_III_res"/>
    <property type="match status" value="1"/>
</dbReference>
<dbReference type="InterPro" id="IPR050742">
    <property type="entry name" value="Helicase_Restrict-Modif_Enz"/>
</dbReference>
<gene>
    <name evidence="3" type="ORF">BO222_05515</name>
</gene>
<dbReference type="RefSeq" id="WP_075819124.1">
    <property type="nucleotide sequence ID" value="NZ_CAPNHH010000015.1"/>
</dbReference>
<keyword evidence="1" id="KW-0175">Coiled coil</keyword>
<dbReference type="SUPFAM" id="SSF52540">
    <property type="entry name" value="P-loop containing nucleoside triphosphate hydrolases"/>
    <property type="match status" value="2"/>
</dbReference>
<dbReference type="CDD" id="cd18799">
    <property type="entry name" value="SF2_C_EcoAI-like"/>
    <property type="match status" value="1"/>
</dbReference>
<dbReference type="InterPro" id="IPR006935">
    <property type="entry name" value="Helicase/UvrB_N"/>
</dbReference>
<organism evidence="3 4">
    <name type="scientific">Ileibacterium valens</name>
    <dbReference type="NCBI Taxonomy" id="1862668"/>
    <lineage>
        <taxon>Bacteria</taxon>
        <taxon>Bacillati</taxon>
        <taxon>Bacillota</taxon>
        <taxon>Erysipelotrichia</taxon>
        <taxon>Erysipelotrichales</taxon>
        <taxon>Erysipelotrichaceae</taxon>
        <taxon>Ileibacterium</taxon>
    </lineage>
</organism>
<dbReference type="Proteomes" id="UP000186341">
    <property type="component" value="Unassembled WGS sequence"/>
</dbReference>
<dbReference type="PANTHER" id="PTHR47396">
    <property type="entry name" value="TYPE I RESTRICTION ENZYME ECOKI R PROTEIN"/>
    <property type="match status" value="1"/>
</dbReference>
<dbReference type="GO" id="GO:0003677">
    <property type="term" value="F:DNA binding"/>
    <property type="evidence" value="ECO:0007669"/>
    <property type="project" value="UniProtKB-KW"/>
</dbReference>
<dbReference type="GO" id="GO:0005829">
    <property type="term" value="C:cytosol"/>
    <property type="evidence" value="ECO:0007669"/>
    <property type="project" value="TreeGrafter"/>
</dbReference>
<feature type="coiled-coil region" evidence="1">
    <location>
        <begin position="165"/>
        <end position="192"/>
    </location>
</feature>
<accession>A0A1U7NGK0</accession>
<dbReference type="Gene3D" id="3.40.50.300">
    <property type="entry name" value="P-loop containing nucleotide triphosphate hydrolases"/>
    <property type="match status" value="2"/>
</dbReference>
<dbReference type="Gene3D" id="3.90.1570.30">
    <property type="match status" value="1"/>
</dbReference>
<dbReference type="InterPro" id="IPR013670">
    <property type="entry name" value="EcoEI_R_C_dom"/>
</dbReference>
<dbReference type="Pfam" id="PF08463">
    <property type="entry name" value="EcoEI_R_C"/>
    <property type="match status" value="1"/>
</dbReference>
<evidence type="ECO:0000259" key="2">
    <source>
        <dbReference type="PROSITE" id="PS51192"/>
    </source>
</evidence>
<dbReference type="OrthoDB" id="9758243at2"/>
<dbReference type="InterPro" id="IPR014001">
    <property type="entry name" value="Helicase_ATP-bd"/>
</dbReference>
<evidence type="ECO:0000256" key="1">
    <source>
        <dbReference type="SAM" id="Coils"/>
    </source>
</evidence>
<dbReference type="SMART" id="SM00487">
    <property type="entry name" value="DEXDc"/>
    <property type="match status" value="1"/>
</dbReference>
<dbReference type="PROSITE" id="PS51192">
    <property type="entry name" value="HELICASE_ATP_BIND_1"/>
    <property type="match status" value="1"/>
</dbReference>
<name>A0A1U7NGK0_9FIRM</name>
<dbReference type="Pfam" id="PF04313">
    <property type="entry name" value="HSDR_N"/>
    <property type="match status" value="1"/>
</dbReference>
<proteinExistence type="predicted"/>
<evidence type="ECO:0000313" key="3">
    <source>
        <dbReference type="EMBL" id="OLU40169.1"/>
    </source>
</evidence>
<dbReference type="InterPro" id="IPR027417">
    <property type="entry name" value="P-loop_NTPase"/>
</dbReference>
<dbReference type="Pfam" id="PF04851">
    <property type="entry name" value="ResIII"/>
    <property type="match status" value="1"/>
</dbReference>
<dbReference type="GO" id="GO:0005524">
    <property type="term" value="F:ATP binding"/>
    <property type="evidence" value="ECO:0007669"/>
    <property type="project" value="UniProtKB-KW"/>
</dbReference>
<dbReference type="GeneID" id="82202670"/>
<keyword evidence="4" id="KW-1185">Reference proteome</keyword>
<dbReference type="EMBL" id="MPJW01000115">
    <property type="protein sequence ID" value="OLU40169.1"/>
    <property type="molecule type" value="Genomic_DNA"/>
</dbReference>
<dbReference type="GO" id="GO:0009307">
    <property type="term" value="P:DNA restriction-modification system"/>
    <property type="evidence" value="ECO:0007669"/>
    <property type="project" value="UniProtKB-KW"/>
</dbReference>